<protein>
    <recommendedName>
        <fullName evidence="2">Carbohydrate-binding domain-containing protein</fullName>
    </recommendedName>
</protein>
<dbReference type="InterPro" id="IPR010502">
    <property type="entry name" value="Carb-bd_dom_fam9"/>
</dbReference>
<dbReference type="GO" id="GO:0030246">
    <property type="term" value="F:carbohydrate binding"/>
    <property type="evidence" value="ECO:0007669"/>
    <property type="project" value="InterPro"/>
</dbReference>
<dbReference type="RefSeq" id="WP_138656508.1">
    <property type="nucleotide sequence ID" value="NZ_VATY01000001.1"/>
</dbReference>
<dbReference type="Proteomes" id="UP000310314">
    <property type="component" value="Unassembled WGS sequence"/>
</dbReference>
<reference evidence="3 4" key="1">
    <citation type="submission" date="2019-05" db="EMBL/GenBank/DDBJ databases">
        <authorList>
            <person name="Zhang J.-Y."/>
            <person name="Feg X."/>
            <person name="Du Z.-J."/>
        </authorList>
    </citation>
    <scope>NUCLEOTIDE SEQUENCE [LARGE SCALE GENOMIC DNA]</scope>
    <source>
        <strain evidence="3 4">RZ26</strain>
    </source>
</reference>
<evidence type="ECO:0000259" key="2">
    <source>
        <dbReference type="Pfam" id="PF16011"/>
    </source>
</evidence>
<dbReference type="PROSITE" id="PS51257">
    <property type="entry name" value="PROKAR_LIPOPROTEIN"/>
    <property type="match status" value="1"/>
</dbReference>
<dbReference type="AlphaFoldDB" id="A0A5S3PU97"/>
<dbReference type="SUPFAM" id="SSF49344">
    <property type="entry name" value="CBD9-like"/>
    <property type="match status" value="1"/>
</dbReference>
<comment type="caution">
    <text evidence="3">The sequence shown here is derived from an EMBL/GenBank/DDBJ whole genome shotgun (WGS) entry which is preliminary data.</text>
</comment>
<name>A0A5S3PU97_9FLAO</name>
<dbReference type="Pfam" id="PF16011">
    <property type="entry name" value="CBM9_2"/>
    <property type="match status" value="1"/>
</dbReference>
<feature type="signal peptide" evidence="1">
    <location>
        <begin position="1"/>
        <end position="21"/>
    </location>
</feature>
<accession>A0A5S3PU97</accession>
<evidence type="ECO:0000256" key="1">
    <source>
        <dbReference type="SAM" id="SignalP"/>
    </source>
</evidence>
<organism evidence="3 4">
    <name type="scientific">Maribacter algarum</name>
    <name type="common">ex Zhang et al. 2020</name>
    <dbReference type="NCBI Taxonomy" id="2578118"/>
    <lineage>
        <taxon>Bacteria</taxon>
        <taxon>Pseudomonadati</taxon>
        <taxon>Bacteroidota</taxon>
        <taxon>Flavobacteriia</taxon>
        <taxon>Flavobacteriales</taxon>
        <taxon>Flavobacteriaceae</taxon>
        <taxon>Maribacter</taxon>
    </lineage>
</organism>
<proteinExistence type="predicted"/>
<dbReference type="Gene3D" id="2.60.40.1190">
    <property type="match status" value="1"/>
</dbReference>
<dbReference type="OrthoDB" id="9801646at2"/>
<dbReference type="EMBL" id="VATY01000001">
    <property type="protein sequence ID" value="TMM58576.1"/>
    <property type="molecule type" value="Genomic_DNA"/>
</dbReference>
<feature type="chain" id="PRO_5024385258" description="Carbohydrate-binding domain-containing protein" evidence="1">
    <location>
        <begin position="22"/>
        <end position="242"/>
    </location>
</feature>
<dbReference type="GO" id="GO:0016052">
    <property type="term" value="P:carbohydrate catabolic process"/>
    <property type="evidence" value="ECO:0007669"/>
    <property type="project" value="InterPro"/>
</dbReference>
<keyword evidence="4" id="KW-1185">Reference proteome</keyword>
<dbReference type="GO" id="GO:0004553">
    <property type="term" value="F:hydrolase activity, hydrolyzing O-glycosyl compounds"/>
    <property type="evidence" value="ECO:0007669"/>
    <property type="project" value="InterPro"/>
</dbReference>
<dbReference type="CDD" id="cd09620">
    <property type="entry name" value="CBM9_like_3"/>
    <property type="match status" value="1"/>
</dbReference>
<feature type="domain" description="Carbohydrate-binding" evidence="2">
    <location>
        <begin position="48"/>
        <end position="241"/>
    </location>
</feature>
<evidence type="ECO:0000313" key="3">
    <source>
        <dbReference type="EMBL" id="TMM58576.1"/>
    </source>
</evidence>
<sequence>MLKKRRSLLFFLFLIFASCNAQNEAPKELKVKEIITDKNVTLSQVSELLEEQTELHSINIINWDTFSYTPKADFRIAHANNQIWLKYYVTEENILAQVDTINGGVAGDSCVEFFFDPKADGNYYNFEFSCIGMPHLAYGPGRRARQFVDEEKIKEHIEITSSLGNEPFAERTGGHSWEMTIIIPASILNADEGIQLKGLKTRANFYKCGDRTSERHYLSWNAVGTETPDFHRPEYFGSLVFE</sequence>
<gene>
    <name evidence="3" type="ORF">FEE95_03865</name>
</gene>
<evidence type="ECO:0000313" key="4">
    <source>
        <dbReference type="Proteomes" id="UP000310314"/>
    </source>
</evidence>
<keyword evidence="1" id="KW-0732">Signal</keyword>